<dbReference type="GO" id="GO:0003950">
    <property type="term" value="F:NAD+ poly-ADP-ribosyltransferase activity"/>
    <property type="evidence" value="ECO:0007669"/>
    <property type="project" value="UniProtKB-UniRule"/>
</dbReference>
<reference evidence="3" key="1">
    <citation type="journal article" date="2020" name="J. Eukaryot. Microbiol.">
        <title>De novo Sequencing, Assembly and Annotation of the Transcriptome for the Free-Living Testate Amoeba Arcella intermedia.</title>
        <authorList>
            <person name="Ribeiro G.M."/>
            <person name="Porfirio-Sousa A.L."/>
            <person name="Maurer-Alcala X.X."/>
            <person name="Katz L.A."/>
            <person name="Lahr D.J.G."/>
        </authorList>
    </citation>
    <scope>NUCLEOTIDE SEQUENCE</scope>
</reference>
<dbReference type="AlphaFoldDB" id="A0A6B2LPH1"/>
<dbReference type="GO" id="GO:0005634">
    <property type="term" value="C:nucleus"/>
    <property type="evidence" value="ECO:0007669"/>
    <property type="project" value="TreeGrafter"/>
</dbReference>
<accession>A0A6B2LPH1</accession>
<evidence type="ECO:0000313" key="3">
    <source>
        <dbReference type="EMBL" id="NDV39089.1"/>
    </source>
</evidence>
<evidence type="ECO:0000256" key="1">
    <source>
        <dbReference type="RuleBase" id="RU362114"/>
    </source>
</evidence>
<dbReference type="SUPFAM" id="SSF56399">
    <property type="entry name" value="ADP-ribosylation"/>
    <property type="match status" value="1"/>
</dbReference>
<dbReference type="InterPro" id="IPR012317">
    <property type="entry name" value="Poly(ADP-ribose)pol_cat_dom"/>
</dbReference>
<dbReference type="PANTHER" id="PTHR45740">
    <property type="entry name" value="POLY [ADP-RIBOSE] POLYMERASE"/>
    <property type="match status" value="1"/>
</dbReference>
<evidence type="ECO:0000259" key="2">
    <source>
        <dbReference type="PROSITE" id="PS51059"/>
    </source>
</evidence>
<dbReference type="EMBL" id="GIBP01010120">
    <property type="protein sequence ID" value="NDV39089.1"/>
    <property type="molecule type" value="Transcribed_RNA"/>
</dbReference>
<dbReference type="EC" id="2.4.2.-" evidence="1"/>
<dbReference type="GO" id="GO:1990404">
    <property type="term" value="F:NAD+-protein mono-ADP-ribosyltransferase activity"/>
    <property type="evidence" value="ECO:0007669"/>
    <property type="project" value="TreeGrafter"/>
</dbReference>
<dbReference type="PROSITE" id="PS51059">
    <property type="entry name" value="PARP_CATALYTIC"/>
    <property type="match status" value="1"/>
</dbReference>
<dbReference type="Pfam" id="PF00644">
    <property type="entry name" value="PARP"/>
    <property type="match status" value="1"/>
</dbReference>
<dbReference type="Gene3D" id="6.20.320.10">
    <property type="match status" value="1"/>
</dbReference>
<dbReference type="PANTHER" id="PTHR45740:SF2">
    <property type="entry name" value="POLY [ADP-RIBOSE] POLYMERASE"/>
    <property type="match status" value="1"/>
</dbReference>
<dbReference type="InterPro" id="IPR051712">
    <property type="entry name" value="ARTD-AVP"/>
</dbReference>
<organism evidence="3">
    <name type="scientific">Arcella intermedia</name>
    <dbReference type="NCBI Taxonomy" id="1963864"/>
    <lineage>
        <taxon>Eukaryota</taxon>
        <taxon>Amoebozoa</taxon>
        <taxon>Tubulinea</taxon>
        <taxon>Elardia</taxon>
        <taxon>Arcellinida</taxon>
        <taxon>Sphaerothecina</taxon>
        <taxon>Arcellidae</taxon>
        <taxon>Arcella</taxon>
    </lineage>
</organism>
<feature type="domain" description="PARP catalytic" evidence="2">
    <location>
        <begin position="1"/>
        <end position="107"/>
    </location>
</feature>
<keyword evidence="1" id="KW-0328">Glycosyltransferase</keyword>
<protein>
    <recommendedName>
        <fullName evidence="1">Poly [ADP-ribose] polymerase</fullName>
        <shortName evidence="1">PARP</shortName>
        <ecNumber evidence="1">2.4.2.-</ecNumber>
    </recommendedName>
</protein>
<name>A0A6B2LPH1_9EUKA</name>
<proteinExistence type="predicted"/>
<sequence>MDQGFLMKYALTTRSWGRFGKGLYFAPDAAKSNDYAVAEPNSGVKCLILCKVVVGKAMIYRTDQTTLTQPPSGYDSVLGETGQSLNYPELVIYNDRAILPAYVVFYQ</sequence>
<dbReference type="Gene3D" id="3.90.228.10">
    <property type="match status" value="1"/>
</dbReference>
<keyword evidence="1" id="KW-0808">Transferase</keyword>
<keyword evidence="1" id="KW-0520">NAD</keyword>